<comment type="caution">
    <text evidence="2">The sequence shown here is derived from an EMBL/GenBank/DDBJ whole genome shotgun (WGS) entry which is preliminary data.</text>
</comment>
<evidence type="ECO:0000256" key="1">
    <source>
        <dbReference type="SAM" id="MobiDB-lite"/>
    </source>
</evidence>
<accession>A0A9D3MQR1</accession>
<dbReference type="Proteomes" id="UP001044222">
    <property type="component" value="Unassembled WGS sequence"/>
</dbReference>
<reference evidence="2" key="1">
    <citation type="submission" date="2021-01" db="EMBL/GenBank/DDBJ databases">
        <title>A chromosome-scale assembly of European eel, Anguilla anguilla.</title>
        <authorList>
            <person name="Henkel C."/>
            <person name="Jong-Raadsen S.A."/>
            <person name="Dufour S."/>
            <person name="Weltzien F.-A."/>
            <person name="Palstra A.P."/>
            <person name="Pelster B."/>
            <person name="Spaink H.P."/>
            <person name="Van Den Thillart G.E."/>
            <person name="Jansen H."/>
            <person name="Zahm M."/>
            <person name="Klopp C."/>
            <person name="Cedric C."/>
            <person name="Louis A."/>
            <person name="Berthelot C."/>
            <person name="Parey E."/>
            <person name="Roest Crollius H."/>
            <person name="Montfort J."/>
            <person name="Robinson-Rechavi M."/>
            <person name="Bucao C."/>
            <person name="Bouchez O."/>
            <person name="Gislard M."/>
            <person name="Lluch J."/>
            <person name="Milhes M."/>
            <person name="Lampietro C."/>
            <person name="Lopez Roques C."/>
            <person name="Donnadieu C."/>
            <person name="Braasch I."/>
            <person name="Desvignes T."/>
            <person name="Postlethwait J."/>
            <person name="Bobe J."/>
            <person name="Guiguen Y."/>
            <person name="Dirks R."/>
        </authorList>
    </citation>
    <scope>NUCLEOTIDE SEQUENCE</scope>
    <source>
        <strain evidence="2">Tag_6206</strain>
        <tissue evidence="2">Liver</tissue>
    </source>
</reference>
<name>A0A9D3MQR1_ANGAN</name>
<feature type="compositionally biased region" description="Low complexity" evidence="1">
    <location>
        <begin position="118"/>
        <end position="127"/>
    </location>
</feature>
<evidence type="ECO:0000313" key="3">
    <source>
        <dbReference type="Proteomes" id="UP001044222"/>
    </source>
</evidence>
<gene>
    <name evidence="2" type="ORF">ANANG_G00086960</name>
</gene>
<protein>
    <submittedName>
        <fullName evidence="2">Uncharacterized protein</fullName>
    </submittedName>
</protein>
<feature type="compositionally biased region" description="Low complexity" evidence="1">
    <location>
        <begin position="136"/>
        <end position="150"/>
    </location>
</feature>
<evidence type="ECO:0000313" key="2">
    <source>
        <dbReference type="EMBL" id="KAG5850868.1"/>
    </source>
</evidence>
<feature type="region of interest" description="Disordered" evidence="1">
    <location>
        <begin position="80"/>
        <end position="187"/>
    </location>
</feature>
<organism evidence="2 3">
    <name type="scientific">Anguilla anguilla</name>
    <name type="common">European freshwater eel</name>
    <name type="synonym">Muraena anguilla</name>
    <dbReference type="NCBI Taxonomy" id="7936"/>
    <lineage>
        <taxon>Eukaryota</taxon>
        <taxon>Metazoa</taxon>
        <taxon>Chordata</taxon>
        <taxon>Craniata</taxon>
        <taxon>Vertebrata</taxon>
        <taxon>Euteleostomi</taxon>
        <taxon>Actinopterygii</taxon>
        <taxon>Neopterygii</taxon>
        <taxon>Teleostei</taxon>
        <taxon>Anguilliformes</taxon>
        <taxon>Anguillidae</taxon>
        <taxon>Anguilla</taxon>
    </lineage>
</organism>
<sequence length="252" mass="27337">MRVTGVGAGSGSFRPALGASERLLHAWGCWRGLCRDEVGASRATRRLQIRNVCFSFSRTSHGSVGRASLGTGLAVAPERRAGPLSNRSGSRVRTQRGGLPAGCRRGWAARPTPRRRTGGPWEAPRAARASRRCPLATRAAGASAQAGSMALRPLRRRGQSGRKLSFKEREGGSERSPGSQRRPDSVEHCLLDPSYAVRRRFSGSIHLPPLSRRHSVQDGRKVLDLEALSKLARCRLAARSLDKITDAHPEAR</sequence>
<dbReference type="EMBL" id="JAFIRN010000004">
    <property type="protein sequence ID" value="KAG5850868.1"/>
    <property type="molecule type" value="Genomic_DNA"/>
</dbReference>
<dbReference type="AlphaFoldDB" id="A0A9D3MQR1"/>
<keyword evidence="3" id="KW-1185">Reference proteome</keyword>
<proteinExistence type="predicted"/>